<dbReference type="AlphaFoldDB" id="A0A5N6R5D4"/>
<dbReference type="GO" id="GO:0003682">
    <property type="term" value="F:chromatin binding"/>
    <property type="evidence" value="ECO:0007669"/>
    <property type="project" value="InterPro"/>
</dbReference>
<organism evidence="4 5">
    <name type="scientific">Carpinus fangiana</name>
    <dbReference type="NCBI Taxonomy" id="176857"/>
    <lineage>
        <taxon>Eukaryota</taxon>
        <taxon>Viridiplantae</taxon>
        <taxon>Streptophyta</taxon>
        <taxon>Embryophyta</taxon>
        <taxon>Tracheophyta</taxon>
        <taxon>Spermatophyta</taxon>
        <taxon>Magnoliopsida</taxon>
        <taxon>eudicotyledons</taxon>
        <taxon>Gunneridae</taxon>
        <taxon>Pentapetalae</taxon>
        <taxon>rosids</taxon>
        <taxon>fabids</taxon>
        <taxon>Fagales</taxon>
        <taxon>Betulaceae</taxon>
        <taxon>Carpinus</taxon>
    </lineage>
</organism>
<feature type="compositionally biased region" description="Polar residues" evidence="1">
    <location>
        <begin position="24"/>
        <end position="33"/>
    </location>
</feature>
<feature type="compositionally biased region" description="Acidic residues" evidence="1">
    <location>
        <begin position="70"/>
        <end position="83"/>
    </location>
</feature>
<dbReference type="Proteomes" id="UP000327013">
    <property type="component" value="Chromosome 5"/>
</dbReference>
<dbReference type="EMBL" id="CM017325">
    <property type="protein sequence ID" value="KAE8055335.1"/>
    <property type="molecule type" value="Genomic_DNA"/>
</dbReference>
<dbReference type="InterPro" id="IPR036575">
    <property type="entry name" value="TFIIS_cen_dom_sf"/>
</dbReference>
<dbReference type="PROSITE" id="PS51038">
    <property type="entry name" value="BAH"/>
    <property type="match status" value="1"/>
</dbReference>
<evidence type="ECO:0000313" key="5">
    <source>
        <dbReference type="Proteomes" id="UP000327013"/>
    </source>
</evidence>
<feature type="compositionally biased region" description="Basic residues" evidence="1">
    <location>
        <begin position="56"/>
        <end position="66"/>
    </location>
</feature>
<sequence>MRYRRFAQISTSDDDEEAPPKQRLPQSSNSGDESQPRRKRLKRMKLAEEEEEPKEKKRQQKKRRKGREASEDEEEAEEEEPQQEDAKPIGEPVRFSGKGRGRRSHYEAFEFDYNRYELEDPVLLAPEDKEQKPYVAIIKDISQTKDGSMMVTGQWFYRPEEAERKGGGSWQSRDTRELFYSFHRDEVPAESVMHKCLVHFVPINKQLPSRKEHPGFIVQKVYDTVARKLWKLTDTDYEDNKQHEIDLLVQKTLSRLGDLPDIETEETVAEQEDQLKTKRALRRKNISPLDVTREEEATARSDQHLKAETPGSCTNNNSEYRCILANFKALTGENHRDICLEALLKGIQYMCNSVDSMDGDDKEKGGSDGIGHERENKCQEAANGSQEKIVKSGKSFLWPDAAVPAVIALERTAHETFSSDHKYNQKMRSMVNALLARRLLNGELEPSKILNMSPNELKEGLTAEETARTQPDESERMQMTDARCSRCSEKVGVRDIIQAGHGDRYQLECIACGHSWYASRDEASKLTIDAPSTHKSVGTAPLATAKFEDVEKKLVSPRESDKPAIDAFKKTSEAYMPALDTQKSFGRPRKEEKTESPRNAD</sequence>
<dbReference type="SUPFAM" id="SSF46942">
    <property type="entry name" value="Elongation factor TFIIS domain 2"/>
    <property type="match status" value="1"/>
</dbReference>
<evidence type="ECO:0000259" key="2">
    <source>
        <dbReference type="PROSITE" id="PS51038"/>
    </source>
</evidence>
<feature type="domain" description="BAH" evidence="2">
    <location>
        <begin position="114"/>
        <end position="233"/>
    </location>
</feature>
<feature type="region of interest" description="Disordered" evidence="1">
    <location>
        <begin position="1"/>
        <end position="101"/>
    </location>
</feature>
<dbReference type="SMART" id="SM00439">
    <property type="entry name" value="BAH"/>
    <property type="match status" value="1"/>
</dbReference>
<evidence type="ECO:0008006" key="6">
    <source>
        <dbReference type="Google" id="ProtNLM"/>
    </source>
</evidence>
<dbReference type="InterPro" id="IPR001025">
    <property type="entry name" value="BAH_dom"/>
</dbReference>
<dbReference type="PROSITE" id="PS51321">
    <property type="entry name" value="TFIIS_CENTRAL"/>
    <property type="match status" value="1"/>
</dbReference>
<dbReference type="InterPro" id="IPR003618">
    <property type="entry name" value="TFIIS_cen_dom"/>
</dbReference>
<dbReference type="SMART" id="SM00510">
    <property type="entry name" value="TFS2M"/>
    <property type="match status" value="1"/>
</dbReference>
<dbReference type="OrthoDB" id="1922186at2759"/>
<dbReference type="Gene3D" id="2.30.30.490">
    <property type="match status" value="1"/>
</dbReference>
<evidence type="ECO:0000259" key="3">
    <source>
        <dbReference type="PROSITE" id="PS51321"/>
    </source>
</evidence>
<proteinExistence type="predicted"/>
<feature type="region of interest" description="Disordered" evidence="1">
    <location>
        <begin position="459"/>
        <end position="480"/>
    </location>
</feature>
<protein>
    <recommendedName>
        <fullName evidence="6">BAH domain-containing protein</fullName>
    </recommendedName>
</protein>
<dbReference type="PANTHER" id="PTHR46871">
    <property type="entry name" value="BROMO-ADJACENT HOMOLOGY (BAH) DOMAIN-CONTAINING PROTEIN"/>
    <property type="match status" value="1"/>
</dbReference>
<dbReference type="Pfam" id="PF07500">
    <property type="entry name" value="TFIIS_M"/>
    <property type="match status" value="1"/>
</dbReference>
<feature type="region of interest" description="Disordered" evidence="1">
    <location>
        <begin position="358"/>
        <end position="384"/>
    </location>
</feature>
<feature type="domain" description="TFIIS central" evidence="3">
    <location>
        <begin position="335"/>
        <end position="485"/>
    </location>
</feature>
<dbReference type="CDD" id="cd04713">
    <property type="entry name" value="BAH_plant_3"/>
    <property type="match status" value="1"/>
</dbReference>
<dbReference type="PANTHER" id="PTHR46871:SF1">
    <property type="entry name" value="BROMO-ADJACENT HOMOLOGY (BAH) DOMAIN-CONTAINING PROTEIN"/>
    <property type="match status" value="1"/>
</dbReference>
<evidence type="ECO:0000313" key="4">
    <source>
        <dbReference type="EMBL" id="KAE8055335.1"/>
    </source>
</evidence>
<dbReference type="Gene3D" id="1.10.472.30">
    <property type="entry name" value="Transcription elongation factor S-II, central domain"/>
    <property type="match status" value="1"/>
</dbReference>
<reference evidence="4 5" key="1">
    <citation type="submission" date="2019-06" db="EMBL/GenBank/DDBJ databases">
        <title>A chromosomal-level reference genome of Carpinus fangiana (Coryloideae, Betulaceae).</title>
        <authorList>
            <person name="Yang X."/>
            <person name="Wang Z."/>
            <person name="Zhang L."/>
            <person name="Hao G."/>
            <person name="Liu J."/>
            <person name="Yang Y."/>
        </authorList>
    </citation>
    <scope>NUCLEOTIDE SEQUENCE [LARGE SCALE GENOMIC DNA]</scope>
    <source>
        <strain evidence="4">Cfa_2016G</strain>
        <tissue evidence="4">Leaf</tissue>
    </source>
</reference>
<keyword evidence="5" id="KW-1185">Reference proteome</keyword>
<dbReference type="GO" id="GO:0006351">
    <property type="term" value="P:DNA-templated transcription"/>
    <property type="evidence" value="ECO:0007669"/>
    <property type="project" value="InterPro"/>
</dbReference>
<feature type="compositionally biased region" description="Basic and acidic residues" evidence="1">
    <location>
        <begin position="359"/>
        <end position="378"/>
    </location>
</feature>
<accession>A0A5N6R5D4</accession>
<feature type="region of interest" description="Disordered" evidence="1">
    <location>
        <begin position="553"/>
        <end position="601"/>
    </location>
</feature>
<evidence type="ECO:0000256" key="1">
    <source>
        <dbReference type="SAM" id="MobiDB-lite"/>
    </source>
</evidence>
<dbReference type="Pfam" id="PF01426">
    <property type="entry name" value="BAH"/>
    <property type="match status" value="1"/>
</dbReference>
<dbReference type="InterPro" id="IPR043151">
    <property type="entry name" value="BAH_sf"/>
</dbReference>
<feature type="compositionally biased region" description="Basic and acidic residues" evidence="1">
    <location>
        <begin position="588"/>
        <end position="601"/>
    </location>
</feature>
<gene>
    <name evidence="4" type="ORF">FH972_012182</name>
</gene>
<feature type="compositionally biased region" description="Basic and acidic residues" evidence="1">
    <location>
        <begin position="553"/>
        <end position="572"/>
    </location>
</feature>
<name>A0A5N6R5D4_9ROSI</name>